<proteinExistence type="predicted"/>
<gene>
    <name evidence="2" type="ORF">Hsw_3368</name>
</gene>
<evidence type="ECO:0000313" key="2">
    <source>
        <dbReference type="EMBL" id="AHJ98963.1"/>
    </source>
</evidence>
<dbReference type="AlphaFoldDB" id="W8F227"/>
<keyword evidence="3" id="KW-1185">Reference proteome</keyword>
<dbReference type="KEGG" id="hsw:Hsw_3368"/>
<dbReference type="RefSeq" id="WP_044003065.1">
    <property type="nucleotide sequence ID" value="NZ_CP007145.1"/>
</dbReference>
<name>W8F227_9BACT</name>
<organism evidence="2 3">
    <name type="scientific">Hymenobacter swuensis DY53</name>
    <dbReference type="NCBI Taxonomy" id="1227739"/>
    <lineage>
        <taxon>Bacteria</taxon>
        <taxon>Pseudomonadati</taxon>
        <taxon>Bacteroidota</taxon>
        <taxon>Cytophagia</taxon>
        <taxon>Cytophagales</taxon>
        <taxon>Hymenobacteraceae</taxon>
        <taxon>Hymenobacter</taxon>
    </lineage>
</organism>
<dbReference type="EMBL" id="CP007145">
    <property type="protein sequence ID" value="AHJ98963.1"/>
    <property type="molecule type" value="Genomic_DNA"/>
</dbReference>
<protein>
    <submittedName>
        <fullName evidence="2">Uncharacterized protein</fullName>
    </submittedName>
</protein>
<sequence length="236" mass="25698">MESLKTESQRDKLNRLFKEYGLLNEDVHKHQHYTIIRRTGIEKIAAAVGIRITFEVCAAQADYAAVKATAKKPVGSKFTSIETFGSACKDTSQNKYYLEMAEKRALSRAVLKLSDLYAAGAYGEDESDDFSRARNPEPAAEATRPTQPAAPAPTPPASPQMVVSAAAAPSSAEEEDGLPMDKLVVLSFLNEAETLEELQAAWVGEAKGWHLDADVFAAKESRKAHLQANQSLSNAR</sequence>
<evidence type="ECO:0000256" key="1">
    <source>
        <dbReference type="SAM" id="MobiDB-lite"/>
    </source>
</evidence>
<feature type="compositionally biased region" description="Low complexity" evidence="1">
    <location>
        <begin position="159"/>
        <end position="171"/>
    </location>
</feature>
<dbReference type="PATRIC" id="fig|1227739.3.peg.3531"/>
<feature type="compositionally biased region" description="Pro residues" evidence="1">
    <location>
        <begin position="148"/>
        <end position="158"/>
    </location>
</feature>
<evidence type="ECO:0000313" key="3">
    <source>
        <dbReference type="Proteomes" id="UP000019423"/>
    </source>
</evidence>
<dbReference type="STRING" id="1227739.Hsw_3368"/>
<dbReference type="OrthoDB" id="884092at2"/>
<dbReference type="HOGENOM" id="CLU_1174129_0_0_10"/>
<feature type="region of interest" description="Disordered" evidence="1">
    <location>
        <begin position="126"/>
        <end position="176"/>
    </location>
</feature>
<dbReference type="Proteomes" id="UP000019423">
    <property type="component" value="Chromosome"/>
</dbReference>
<feature type="compositionally biased region" description="Low complexity" evidence="1">
    <location>
        <begin position="136"/>
        <end position="147"/>
    </location>
</feature>
<accession>W8F227</accession>
<reference evidence="2 3" key="1">
    <citation type="submission" date="2014-01" db="EMBL/GenBank/DDBJ databases">
        <title>Complete genome sequence of ionizing-radiation resistance bacterium Hymenobacter swuensis DY53.</title>
        <authorList>
            <person name="Jung J.-H."/>
            <person name="Jeong S.-W."/>
            <person name="Joe M.-H."/>
            <person name="Cho y.-j."/>
            <person name="Kim M.-K."/>
            <person name="Lim S.-Y."/>
        </authorList>
    </citation>
    <scope>NUCLEOTIDE SEQUENCE [LARGE SCALE GENOMIC DNA]</scope>
    <source>
        <strain evidence="2 3">DY53</strain>
    </source>
</reference>